<evidence type="ECO:0000256" key="1">
    <source>
        <dbReference type="SAM" id="SignalP"/>
    </source>
</evidence>
<organism evidence="2 3">
    <name type="scientific">Trametes pubescens</name>
    <name type="common">White-rot fungus</name>
    <dbReference type="NCBI Taxonomy" id="154538"/>
    <lineage>
        <taxon>Eukaryota</taxon>
        <taxon>Fungi</taxon>
        <taxon>Dikarya</taxon>
        <taxon>Basidiomycota</taxon>
        <taxon>Agaricomycotina</taxon>
        <taxon>Agaricomycetes</taxon>
        <taxon>Polyporales</taxon>
        <taxon>Polyporaceae</taxon>
        <taxon>Trametes</taxon>
    </lineage>
</organism>
<protein>
    <submittedName>
        <fullName evidence="2">Uncharacterized protein</fullName>
    </submittedName>
</protein>
<keyword evidence="3" id="KW-1185">Reference proteome</keyword>
<dbReference type="STRING" id="154538.A0A1M2VHD8"/>
<feature type="chain" id="PRO_5009890615" evidence="1">
    <location>
        <begin position="26"/>
        <end position="205"/>
    </location>
</feature>
<proteinExistence type="predicted"/>
<dbReference type="AlphaFoldDB" id="A0A1M2VHD8"/>
<dbReference type="EMBL" id="MNAD01001229">
    <property type="protein sequence ID" value="OJT07002.1"/>
    <property type="molecule type" value="Genomic_DNA"/>
</dbReference>
<sequence length="205" mass="20185">MLARLSVLFLSAFAVCTLFASSATAAVRQRDVDSVIESLTSEAGSVISAATAEAGSIFSDATSVAGAIATLLSYTSSPLPFPSAPDWSSTDAVIRWTAVDGEAVTIVEDADGAAITLAASGVGAVTSFAGSVYTEFTSDFASALAEATSTSTSYGPGTSGSAGGQNNNAARGAFVIGRSIGLGGPLMGGMAMVFASVLTGALTVL</sequence>
<evidence type="ECO:0000313" key="3">
    <source>
        <dbReference type="Proteomes" id="UP000184267"/>
    </source>
</evidence>
<keyword evidence="1" id="KW-0732">Signal</keyword>
<evidence type="ECO:0000313" key="2">
    <source>
        <dbReference type="EMBL" id="OJT07002.1"/>
    </source>
</evidence>
<comment type="caution">
    <text evidence="2">The sequence shown here is derived from an EMBL/GenBank/DDBJ whole genome shotgun (WGS) entry which is preliminary data.</text>
</comment>
<dbReference type="OrthoDB" id="4095724at2759"/>
<dbReference type="OMA" id="VIRWTAV"/>
<feature type="signal peptide" evidence="1">
    <location>
        <begin position="1"/>
        <end position="25"/>
    </location>
</feature>
<name>A0A1M2VHD8_TRAPU</name>
<reference evidence="2 3" key="1">
    <citation type="submission" date="2016-10" db="EMBL/GenBank/DDBJ databases">
        <title>Genome sequence of the basidiomycete white-rot fungus Trametes pubescens.</title>
        <authorList>
            <person name="Makela M.R."/>
            <person name="Granchi Z."/>
            <person name="Peng M."/>
            <person name="De Vries R.P."/>
            <person name="Grigoriev I."/>
            <person name="Riley R."/>
            <person name="Hilden K."/>
        </authorList>
    </citation>
    <scope>NUCLEOTIDE SEQUENCE [LARGE SCALE GENOMIC DNA]</scope>
    <source>
        <strain evidence="2 3">FBCC735</strain>
    </source>
</reference>
<gene>
    <name evidence="2" type="ORF">TRAPUB_2132</name>
</gene>
<accession>A0A1M2VHD8</accession>
<dbReference type="Proteomes" id="UP000184267">
    <property type="component" value="Unassembled WGS sequence"/>
</dbReference>